<name>A0A344L4X5_9PSEU</name>
<evidence type="ECO:0000256" key="3">
    <source>
        <dbReference type="ARBA" id="ARBA00022801"/>
    </source>
</evidence>
<dbReference type="InterPro" id="IPR029058">
    <property type="entry name" value="AB_hydrolase_fold"/>
</dbReference>
<sequence>MRRSLAVVLTAASVVVLAPQAQAAEAAPQWAPCADSPQLLCAKLTVPLDHRNPAGEQLELAISRLPSAKPAQRRGVLLLNPGGPGGPGLSMPADLAAAGLPASVLDTYDLIGFDPRGVGQSSPVTCDLRPDQLVSNVPPYAKDAADVASRAQVAQGLAQQCAASVSGPRLPFITTANTARDMDLIREALGEPKISYFGGSYGSYLGAVYATLFPERTDRIVLDSATGTGGLDPAGARRLGQGMEDRFPDFARWAADRDGTYELGRKPREVKAKYFELAAKLDADPVAGIDGALFRHLTFGALYGDANFPVLAQQWQALDRADAPATTAAAVDLGNLLSSQLYVVCGDSDWPEEVRTYQRNVEQDRKRYPMFGAASANIWPCAFWAAEPAEPPVRITDAGPSTVLIVQNRRDPATPLAGAREMRRALGDRARMVTVDQGGHGAYLSENACANNTVTRFLVDGTRPHHDVACGADRSAFSGLGDEQRQARERAYAKVHEHPAV</sequence>
<keyword evidence="3 6" id="KW-0378">Hydrolase</keyword>
<dbReference type="SUPFAM" id="SSF53474">
    <property type="entry name" value="alpha/beta-Hydrolases"/>
    <property type="match status" value="1"/>
</dbReference>
<dbReference type="AlphaFoldDB" id="A0A344L4X5"/>
<accession>A0A344L4X5</accession>
<gene>
    <name evidence="6" type="ORF">A4R43_11515</name>
</gene>
<evidence type="ECO:0000256" key="1">
    <source>
        <dbReference type="ARBA" id="ARBA00010088"/>
    </source>
</evidence>
<evidence type="ECO:0000313" key="7">
    <source>
        <dbReference type="Proteomes" id="UP000250434"/>
    </source>
</evidence>
<protein>
    <submittedName>
        <fullName evidence="6">Hydrolase</fullName>
    </submittedName>
</protein>
<dbReference type="Proteomes" id="UP000250434">
    <property type="component" value="Chromosome"/>
</dbReference>
<feature type="domain" description="Peptidase S33 tripeptidyl aminopeptidase-like C-terminal" evidence="5">
    <location>
        <begin position="369"/>
        <end position="470"/>
    </location>
</feature>
<dbReference type="Pfam" id="PF08386">
    <property type="entry name" value="Abhydrolase_4"/>
    <property type="match status" value="1"/>
</dbReference>
<dbReference type="EMBL" id="CP015163">
    <property type="protein sequence ID" value="AXB43099.1"/>
    <property type="molecule type" value="Genomic_DNA"/>
</dbReference>
<proteinExistence type="inferred from homology"/>
<evidence type="ECO:0000313" key="6">
    <source>
        <dbReference type="EMBL" id="AXB43099.1"/>
    </source>
</evidence>
<comment type="similarity">
    <text evidence="1">Belongs to the peptidase S33 family.</text>
</comment>
<organism evidence="6 7">
    <name type="scientific">Amycolatopsis albispora</name>
    <dbReference type="NCBI Taxonomy" id="1804986"/>
    <lineage>
        <taxon>Bacteria</taxon>
        <taxon>Bacillati</taxon>
        <taxon>Actinomycetota</taxon>
        <taxon>Actinomycetes</taxon>
        <taxon>Pseudonocardiales</taxon>
        <taxon>Pseudonocardiaceae</taxon>
        <taxon>Amycolatopsis</taxon>
    </lineage>
</organism>
<dbReference type="ESTHER" id="9pseu-a0a344l4x5">
    <property type="family name" value="Tiancimycin-TnmK-Tripeptidase-HIP"/>
</dbReference>
<dbReference type="OrthoDB" id="4447445at2"/>
<dbReference type="PANTHER" id="PTHR43248">
    <property type="entry name" value="2-SUCCINYL-6-HYDROXY-2,4-CYCLOHEXADIENE-1-CARBOXYLATE SYNTHASE"/>
    <property type="match status" value="1"/>
</dbReference>
<keyword evidence="2 4" id="KW-0732">Signal</keyword>
<keyword evidence="7" id="KW-1185">Reference proteome</keyword>
<evidence type="ECO:0000256" key="2">
    <source>
        <dbReference type="ARBA" id="ARBA00022729"/>
    </source>
</evidence>
<dbReference type="InterPro" id="IPR051601">
    <property type="entry name" value="Serine_prot/Carboxylest_S33"/>
</dbReference>
<dbReference type="PANTHER" id="PTHR43248:SF29">
    <property type="entry name" value="TRIPEPTIDYL AMINOPEPTIDASE"/>
    <property type="match status" value="1"/>
</dbReference>
<feature type="chain" id="PRO_5016996572" evidence="4">
    <location>
        <begin position="24"/>
        <end position="501"/>
    </location>
</feature>
<evidence type="ECO:0000259" key="5">
    <source>
        <dbReference type="Pfam" id="PF08386"/>
    </source>
</evidence>
<feature type="signal peptide" evidence="4">
    <location>
        <begin position="1"/>
        <end position="23"/>
    </location>
</feature>
<dbReference type="GO" id="GO:0016787">
    <property type="term" value="F:hydrolase activity"/>
    <property type="evidence" value="ECO:0007669"/>
    <property type="project" value="UniProtKB-KW"/>
</dbReference>
<reference evidence="6 7" key="1">
    <citation type="submission" date="2016-04" db="EMBL/GenBank/DDBJ databases">
        <title>Complete genome sequence and analysis of deep-sea sediment isolate, Amycolatopsis sp. WP1.</title>
        <authorList>
            <person name="Wang H."/>
            <person name="Chen S."/>
            <person name="Wu Q."/>
        </authorList>
    </citation>
    <scope>NUCLEOTIDE SEQUENCE [LARGE SCALE GENOMIC DNA]</scope>
    <source>
        <strain evidence="6 7">WP1</strain>
    </source>
</reference>
<dbReference type="RefSeq" id="WP_113692344.1">
    <property type="nucleotide sequence ID" value="NZ_CP015163.1"/>
</dbReference>
<dbReference type="InterPro" id="IPR013595">
    <property type="entry name" value="Pept_S33_TAP-like_C"/>
</dbReference>
<dbReference type="KEGG" id="aab:A4R43_11515"/>
<dbReference type="Gene3D" id="3.40.50.1820">
    <property type="entry name" value="alpha/beta hydrolase"/>
    <property type="match status" value="1"/>
</dbReference>
<evidence type="ECO:0000256" key="4">
    <source>
        <dbReference type="SAM" id="SignalP"/>
    </source>
</evidence>